<dbReference type="Proteomes" id="UP001634394">
    <property type="component" value="Unassembled WGS sequence"/>
</dbReference>
<evidence type="ECO:0000256" key="1">
    <source>
        <dbReference type="ARBA" id="ARBA00022737"/>
    </source>
</evidence>
<accession>A0ABD3WBD4</accession>
<evidence type="ECO:0000259" key="4">
    <source>
        <dbReference type="PROSITE" id="PS50225"/>
    </source>
</evidence>
<name>A0ABD3WBD4_SINWO</name>
<dbReference type="Pfam" id="PF00023">
    <property type="entry name" value="Ank"/>
    <property type="match status" value="1"/>
</dbReference>
<dbReference type="SUPFAM" id="SSF48403">
    <property type="entry name" value="Ankyrin repeat"/>
    <property type="match status" value="2"/>
</dbReference>
<dbReference type="AlphaFoldDB" id="A0ABD3WBD4"/>
<feature type="repeat" description="ANK" evidence="3">
    <location>
        <begin position="222"/>
        <end position="254"/>
    </location>
</feature>
<dbReference type="Pfam" id="PF12796">
    <property type="entry name" value="Ank_2"/>
    <property type="match status" value="3"/>
</dbReference>
<evidence type="ECO:0000256" key="3">
    <source>
        <dbReference type="PROSITE-ProRule" id="PRU00023"/>
    </source>
</evidence>
<keyword evidence="1" id="KW-0677">Repeat</keyword>
<dbReference type="InterPro" id="IPR036770">
    <property type="entry name" value="Ankyrin_rpt-contain_sf"/>
</dbReference>
<feature type="repeat" description="ANK" evidence="3">
    <location>
        <begin position="291"/>
        <end position="323"/>
    </location>
</feature>
<keyword evidence="2 3" id="KW-0040">ANK repeat</keyword>
<evidence type="ECO:0000313" key="5">
    <source>
        <dbReference type="EMBL" id="KAL3871202.1"/>
    </source>
</evidence>
<gene>
    <name evidence="5" type="ORF">ACJMK2_039217</name>
</gene>
<dbReference type="InterPro" id="IPR050745">
    <property type="entry name" value="Multifunctional_regulatory"/>
</dbReference>
<feature type="repeat" description="ANK" evidence="3">
    <location>
        <begin position="255"/>
        <end position="290"/>
    </location>
</feature>
<feature type="repeat" description="ANK" evidence="3">
    <location>
        <begin position="325"/>
        <end position="357"/>
    </location>
</feature>
<feature type="repeat" description="ANK" evidence="3">
    <location>
        <begin position="77"/>
        <end position="109"/>
    </location>
</feature>
<dbReference type="PANTHER" id="PTHR24189">
    <property type="entry name" value="MYOTROPHIN"/>
    <property type="match status" value="1"/>
</dbReference>
<dbReference type="PROSITE" id="PS50297">
    <property type="entry name" value="ANK_REP_REGION"/>
    <property type="match status" value="6"/>
</dbReference>
<comment type="caution">
    <text evidence="5">The sequence shown here is derived from an EMBL/GenBank/DDBJ whole genome shotgun (WGS) entry which is preliminary data.</text>
</comment>
<feature type="repeat" description="ANK" evidence="3">
    <location>
        <begin position="189"/>
        <end position="217"/>
    </location>
</feature>
<dbReference type="SMART" id="SM00248">
    <property type="entry name" value="ANK"/>
    <property type="match status" value="12"/>
</dbReference>
<dbReference type="EMBL" id="JBJQND010000007">
    <property type="protein sequence ID" value="KAL3871202.1"/>
    <property type="molecule type" value="Genomic_DNA"/>
</dbReference>
<proteinExistence type="predicted"/>
<feature type="repeat" description="ANK" evidence="3">
    <location>
        <begin position="110"/>
        <end position="142"/>
    </location>
</feature>
<dbReference type="PROSITE" id="PS50088">
    <property type="entry name" value="ANK_REPEAT"/>
    <property type="match status" value="7"/>
</dbReference>
<evidence type="ECO:0000256" key="2">
    <source>
        <dbReference type="ARBA" id="ARBA00023043"/>
    </source>
</evidence>
<sequence>MLQDNTRRTDGVAQFQRAILQQDNRLLRFLFDQNAVDLKKVDVNEALCICCQQNNIEGVQILLSLKWPLNLQYKDPQGRRALHYAAAVGGVNIIELLLREGIPINIFDNNKDYPVHLAVYNGHIDVIKYLIHKGALVNNSRNQIGETILHSAIDRGQVDVVQALVEMSLVDLNVETGQGYRNAPSPRPAGYTALHIAVQKSFTDIVKLLCGNGANPNKCGVDLKFPIHIAAENGDVEILKILLSAGANARVLEKMDNTPLHVAIYSKTPTQVQVVEMLAKLGTGINSFNSQGMAPLHIAACLSIPQVVEILLQNGSKISLQSRRKGETALVIAASTGHLETINLLLERGSNIRDRDAMGHTVLHKVLSTQRFGERHVKALAALIEAGAELNVIDQHGYTPLHTCAFRAVLGDFSLDALKLLVRAGSYLSPQRTRDERFVRHSPLCLLVWHGHYEAADFLIRAGWDLREETWIYLPGKTDEQNRLHAEMQLRLRKPKLLYQACRDQIREFLSLLTEGKEIFSLIDQLPLPSRLKMDLKMLEL</sequence>
<dbReference type="InterPro" id="IPR002110">
    <property type="entry name" value="Ankyrin_rpt"/>
</dbReference>
<evidence type="ECO:0000313" key="6">
    <source>
        <dbReference type="Proteomes" id="UP001634394"/>
    </source>
</evidence>
<organism evidence="5 6">
    <name type="scientific">Sinanodonta woodiana</name>
    <name type="common">Chinese pond mussel</name>
    <name type="synonym">Anodonta woodiana</name>
    <dbReference type="NCBI Taxonomy" id="1069815"/>
    <lineage>
        <taxon>Eukaryota</taxon>
        <taxon>Metazoa</taxon>
        <taxon>Spiralia</taxon>
        <taxon>Lophotrochozoa</taxon>
        <taxon>Mollusca</taxon>
        <taxon>Bivalvia</taxon>
        <taxon>Autobranchia</taxon>
        <taxon>Heteroconchia</taxon>
        <taxon>Palaeoheterodonta</taxon>
        <taxon>Unionida</taxon>
        <taxon>Unionoidea</taxon>
        <taxon>Unionidae</taxon>
        <taxon>Unioninae</taxon>
        <taxon>Sinanodonta</taxon>
    </lineage>
</organism>
<feature type="domain" description="SOCS box" evidence="4">
    <location>
        <begin position="483"/>
        <end position="541"/>
    </location>
</feature>
<protein>
    <recommendedName>
        <fullName evidence="4">SOCS box domain-containing protein</fullName>
    </recommendedName>
</protein>
<dbReference type="InterPro" id="IPR001496">
    <property type="entry name" value="SOCS_box"/>
</dbReference>
<keyword evidence="6" id="KW-1185">Reference proteome</keyword>
<dbReference type="PROSITE" id="PS50225">
    <property type="entry name" value="SOCS"/>
    <property type="match status" value="1"/>
</dbReference>
<reference evidence="5 6" key="1">
    <citation type="submission" date="2024-11" db="EMBL/GenBank/DDBJ databases">
        <title>Chromosome-level genome assembly of the freshwater bivalve Anodonta woodiana.</title>
        <authorList>
            <person name="Chen X."/>
        </authorList>
    </citation>
    <scope>NUCLEOTIDE SEQUENCE [LARGE SCALE GENOMIC DNA]</scope>
    <source>
        <strain evidence="5">MN2024</strain>
        <tissue evidence="5">Gills</tissue>
    </source>
</reference>
<dbReference type="Gene3D" id="1.25.40.20">
    <property type="entry name" value="Ankyrin repeat-containing domain"/>
    <property type="match status" value="4"/>
</dbReference>